<feature type="domain" description="AB hydrolase-1" evidence="2">
    <location>
        <begin position="132"/>
        <end position="236"/>
    </location>
</feature>
<dbReference type="AlphaFoldDB" id="A0A1U9UKZ8"/>
<dbReference type="InterPro" id="IPR000073">
    <property type="entry name" value="AB_hydrolase_1"/>
</dbReference>
<dbReference type="Pfam" id="PF00561">
    <property type="entry name" value="Abhydrolase_1"/>
    <property type="match status" value="1"/>
</dbReference>
<dbReference type="GO" id="GO:0016740">
    <property type="term" value="F:transferase activity"/>
    <property type="evidence" value="ECO:0007669"/>
    <property type="project" value="UniProtKB-KW"/>
</dbReference>
<dbReference type="RefSeq" id="WP_078195706.1">
    <property type="nucleotide sequence ID" value="NZ_CP017757.2"/>
</dbReference>
<dbReference type="OrthoDB" id="275181at2"/>
<dbReference type="EMBL" id="CP017757">
    <property type="protein sequence ID" value="AQV93342.1"/>
    <property type="molecule type" value="Genomic_DNA"/>
</dbReference>
<evidence type="ECO:0000256" key="1">
    <source>
        <dbReference type="SAM" id="Phobius"/>
    </source>
</evidence>
<keyword evidence="1" id="KW-0812">Transmembrane</keyword>
<dbReference type="Gene3D" id="3.40.50.1820">
    <property type="entry name" value="alpha/beta hydrolase"/>
    <property type="match status" value="1"/>
</dbReference>
<dbReference type="KEGG" id="cuh:BJN34_05475"/>
<dbReference type="PANTHER" id="PTHR37946">
    <property type="entry name" value="SLL1969 PROTEIN"/>
    <property type="match status" value="1"/>
</dbReference>
<keyword evidence="1" id="KW-1133">Transmembrane helix</keyword>
<evidence type="ECO:0000313" key="4">
    <source>
        <dbReference type="Proteomes" id="UP000189627"/>
    </source>
</evidence>
<dbReference type="SUPFAM" id="SSF53474">
    <property type="entry name" value="alpha/beta-Hydrolases"/>
    <property type="match status" value="1"/>
</dbReference>
<gene>
    <name evidence="3" type="ORF">BJN34_05475</name>
</gene>
<feature type="transmembrane region" description="Helical" evidence="1">
    <location>
        <begin position="40"/>
        <end position="60"/>
    </location>
</feature>
<accession>A0A1U9UKZ8</accession>
<organism evidence="3 4">
    <name type="scientific">Cupriavidus necator</name>
    <name type="common">Alcaligenes eutrophus</name>
    <name type="synonym">Ralstonia eutropha</name>
    <dbReference type="NCBI Taxonomy" id="106590"/>
    <lineage>
        <taxon>Bacteria</taxon>
        <taxon>Pseudomonadati</taxon>
        <taxon>Pseudomonadota</taxon>
        <taxon>Betaproteobacteria</taxon>
        <taxon>Burkholderiales</taxon>
        <taxon>Burkholderiaceae</taxon>
        <taxon>Cupriavidus</taxon>
    </lineage>
</organism>
<evidence type="ECO:0000259" key="2">
    <source>
        <dbReference type="Pfam" id="PF00561"/>
    </source>
</evidence>
<proteinExistence type="predicted"/>
<keyword evidence="1" id="KW-0472">Membrane</keyword>
<name>A0A1U9UKZ8_CUPNE</name>
<reference evidence="4" key="1">
    <citation type="submission" date="2017-02" db="EMBL/GenBank/DDBJ databases">
        <title>Complete genome sequence of Cupriavidus necator strain NH9, a 3-chlorobenzoate degrader.</title>
        <authorList>
            <person name="Moriuchi R."/>
            <person name="Dohra H."/>
            <person name="Ogawa N."/>
        </authorList>
    </citation>
    <scope>NUCLEOTIDE SEQUENCE [LARGE SCALE GENOMIC DNA]</scope>
    <source>
        <strain evidence="4">NH9</strain>
    </source>
</reference>
<dbReference type="InterPro" id="IPR029058">
    <property type="entry name" value="AB_hydrolase_fold"/>
</dbReference>
<dbReference type="PANTHER" id="PTHR37946:SF1">
    <property type="entry name" value="SLL1969 PROTEIN"/>
    <property type="match status" value="1"/>
</dbReference>
<dbReference type="Proteomes" id="UP000189627">
    <property type="component" value="Chromosome 1"/>
</dbReference>
<protein>
    <submittedName>
        <fullName evidence="3">Acetyltransferase</fullName>
    </submittedName>
</protein>
<evidence type="ECO:0000313" key="3">
    <source>
        <dbReference type="EMBL" id="AQV93342.1"/>
    </source>
</evidence>
<sequence>MSLGAAGIRRIAVTLQAAAALGIAAGLVHAAGWPWPGAIGAGVAVILGSFASGIALAFALSGRGLWVGHGDHPPAPPVELAATRRPLRLADALRCYAAECLAVLRMFDWLQPFRARAPFAPTADARPGRDAPPVLLVHGYACGQAIWLDMQPALAAAGYRCQGIDLEPIFGDIDDYAHALLAAMRRLRAETGRAPLLVCHSMGGLTARAALQLAGDEDVCAGVVTLGSPHHGSALARFGGGHNARQMRCGSPWLRALAAAETPRLRARMISVFSWHDSISGPPCTGWLDGAGHIPLSGIGHVSLLRHPTAVRAVLDALAELAARAR</sequence>
<keyword evidence="3" id="KW-0808">Transferase</keyword>